<feature type="domain" description="Mur ligase central" evidence="14">
    <location>
        <begin position="111"/>
        <end position="298"/>
    </location>
</feature>
<dbReference type="EC" id="6.3.2.10" evidence="10 11"/>
<dbReference type="InterPro" id="IPR051046">
    <property type="entry name" value="MurCDEF_CellWall_CoF430Synth"/>
</dbReference>
<dbReference type="NCBIfam" id="TIGR01143">
    <property type="entry name" value="murF"/>
    <property type="match status" value="1"/>
</dbReference>
<dbReference type="GO" id="GO:0051301">
    <property type="term" value="P:cell division"/>
    <property type="evidence" value="ECO:0007669"/>
    <property type="project" value="UniProtKB-KW"/>
</dbReference>
<evidence type="ECO:0000313" key="16">
    <source>
        <dbReference type="Proteomes" id="UP000559598"/>
    </source>
</evidence>
<keyword evidence="1 10" id="KW-0963">Cytoplasm</keyword>
<dbReference type="InterPro" id="IPR036615">
    <property type="entry name" value="Mur_ligase_C_dom_sf"/>
</dbReference>
<dbReference type="InterPro" id="IPR005863">
    <property type="entry name" value="UDP-N-AcMur_synth"/>
</dbReference>
<feature type="binding site" evidence="10">
    <location>
        <begin position="113"/>
        <end position="119"/>
    </location>
    <ligand>
        <name>ATP</name>
        <dbReference type="ChEBI" id="CHEBI:30616"/>
    </ligand>
</feature>
<protein>
    <recommendedName>
        <fullName evidence="10 11">UDP-N-acetylmuramoyl-tripeptide--D-alanyl-D-alanine ligase</fullName>
        <ecNumber evidence="10 11">6.3.2.10</ecNumber>
    </recommendedName>
    <alternativeName>
        <fullName evidence="10">D-alanyl-D-alanine-adding enzyme</fullName>
    </alternativeName>
</protein>
<evidence type="ECO:0000256" key="6">
    <source>
        <dbReference type="ARBA" id="ARBA00022960"/>
    </source>
</evidence>
<dbReference type="Pfam" id="PF08245">
    <property type="entry name" value="Mur_ligase_M"/>
    <property type="match status" value="1"/>
</dbReference>
<comment type="caution">
    <text evidence="15">The sequence shown here is derived from an EMBL/GenBank/DDBJ whole genome shotgun (WGS) entry which is preliminary data.</text>
</comment>
<dbReference type="PANTHER" id="PTHR43024:SF1">
    <property type="entry name" value="UDP-N-ACETYLMURAMOYL-TRIPEPTIDE--D-ALANYL-D-ALANINE LIGASE"/>
    <property type="match status" value="1"/>
</dbReference>
<dbReference type="SUPFAM" id="SSF63418">
    <property type="entry name" value="MurE/MurF N-terminal domain"/>
    <property type="match status" value="1"/>
</dbReference>
<evidence type="ECO:0000256" key="10">
    <source>
        <dbReference type="HAMAP-Rule" id="MF_02019"/>
    </source>
</evidence>
<dbReference type="GO" id="GO:0047480">
    <property type="term" value="F:UDP-N-acetylmuramoyl-tripeptide-D-alanyl-D-alanine ligase activity"/>
    <property type="evidence" value="ECO:0007669"/>
    <property type="project" value="UniProtKB-UniRule"/>
</dbReference>
<comment type="pathway">
    <text evidence="10 11">Cell wall biogenesis; peptidoglycan biosynthesis.</text>
</comment>
<feature type="domain" description="Mur ligase N-terminal catalytic" evidence="12">
    <location>
        <begin position="27"/>
        <end position="101"/>
    </location>
</feature>
<evidence type="ECO:0000256" key="8">
    <source>
        <dbReference type="ARBA" id="ARBA00023306"/>
    </source>
</evidence>
<dbReference type="Pfam" id="PF02875">
    <property type="entry name" value="Mur_ligase_C"/>
    <property type="match status" value="1"/>
</dbReference>
<feature type="domain" description="Mur ligase C-terminal" evidence="13">
    <location>
        <begin position="320"/>
        <end position="446"/>
    </location>
</feature>
<evidence type="ECO:0000256" key="5">
    <source>
        <dbReference type="ARBA" id="ARBA00022840"/>
    </source>
</evidence>
<dbReference type="GO" id="GO:0005737">
    <property type="term" value="C:cytoplasm"/>
    <property type="evidence" value="ECO:0007669"/>
    <property type="project" value="UniProtKB-SubCell"/>
</dbReference>
<name>A0A840DUP1_9BACL</name>
<dbReference type="SUPFAM" id="SSF53623">
    <property type="entry name" value="MurD-like peptide ligases, catalytic domain"/>
    <property type="match status" value="1"/>
</dbReference>
<dbReference type="AlphaFoldDB" id="A0A840DUP1"/>
<dbReference type="InterPro" id="IPR013221">
    <property type="entry name" value="Mur_ligase_cen"/>
</dbReference>
<dbReference type="EMBL" id="JACIDE010000031">
    <property type="protein sequence ID" value="MBB4075393.1"/>
    <property type="molecule type" value="Genomic_DNA"/>
</dbReference>
<dbReference type="Gene3D" id="3.40.1390.10">
    <property type="entry name" value="MurE/MurF, N-terminal domain"/>
    <property type="match status" value="1"/>
</dbReference>
<keyword evidence="8 10" id="KW-0131">Cell cycle</keyword>
<dbReference type="Pfam" id="PF01225">
    <property type="entry name" value="Mur_ligase"/>
    <property type="match status" value="1"/>
</dbReference>
<dbReference type="UniPathway" id="UPA00219"/>
<proteinExistence type="inferred from homology"/>
<reference evidence="15 16" key="1">
    <citation type="submission" date="2020-08" db="EMBL/GenBank/DDBJ databases">
        <title>Genomic Encyclopedia of Type Strains, Phase IV (KMG-IV): sequencing the most valuable type-strain genomes for metagenomic binning, comparative biology and taxonomic classification.</title>
        <authorList>
            <person name="Goeker M."/>
        </authorList>
    </citation>
    <scope>NUCLEOTIDE SEQUENCE [LARGE SCALE GENOMIC DNA]</scope>
    <source>
        <strain evidence="15 16">DSM 17075</strain>
    </source>
</reference>
<dbReference type="InterPro" id="IPR000713">
    <property type="entry name" value="Mur_ligase_N"/>
</dbReference>
<keyword evidence="5 10" id="KW-0067">ATP-binding</keyword>
<comment type="function">
    <text evidence="10 11">Involved in cell wall formation. Catalyzes the final step in the synthesis of UDP-N-acetylmuramoyl-pentapeptide, the precursor of murein.</text>
</comment>
<dbReference type="Proteomes" id="UP000559598">
    <property type="component" value="Unassembled WGS sequence"/>
</dbReference>
<evidence type="ECO:0000256" key="4">
    <source>
        <dbReference type="ARBA" id="ARBA00022741"/>
    </source>
</evidence>
<accession>A0A840DUP1</accession>
<dbReference type="InterPro" id="IPR036565">
    <property type="entry name" value="Mur-like_cat_sf"/>
</dbReference>
<evidence type="ECO:0000256" key="2">
    <source>
        <dbReference type="ARBA" id="ARBA00022598"/>
    </source>
</evidence>
<sequence length="458" mass="50695">MITKTLRTIQDMVDGFGLHESFYDVMITGVSTDTRTLERGNLYIPLKGATFNGHAFVEEAFAKGASAVLWSEGEENQPANVPLIMVDDTLQALQRLAHRYRKQLPVKVIGITGSNGKTTTKDMVFSLLATTYKTQKTEGNLNNHIGLPLTLLRLKEDTEMAVVEMGMSGFGEIERLSHIAEPDVAVITNIGESHLQELGSREGIARAKLEILSGLQKDGVFVYYGDEPLLRTKIEQLSPVCHTITFGQTAENNYYPLSISLTAEGTTFTVNAAREIAFQLPILGKHHVQNALAAIAVARVFGIEWETIQKAFATLQMTRMRTELEKGANGVTIINDAYNASPTSMKAALQLLFELTGYEKKIAVLGDMLELGEQEVEFHRQIGEMLTPESVDYVWTYGKLAREIALAAQPAFPHGRVRAYDDKQALATDLRSLVTEKDVVLFKGSRGMKLEEIIRSLQ</sequence>
<evidence type="ECO:0000256" key="7">
    <source>
        <dbReference type="ARBA" id="ARBA00022984"/>
    </source>
</evidence>
<evidence type="ECO:0000259" key="12">
    <source>
        <dbReference type="Pfam" id="PF01225"/>
    </source>
</evidence>
<comment type="subcellular location">
    <subcellularLocation>
        <location evidence="10 11">Cytoplasm</location>
    </subcellularLocation>
</comment>
<dbReference type="HAMAP" id="MF_02019">
    <property type="entry name" value="MurF"/>
    <property type="match status" value="1"/>
</dbReference>
<dbReference type="InterPro" id="IPR035911">
    <property type="entry name" value="MurE/MurF_N"/>
</dbReference>
<evidence type="ECO:0000256" key="1">
    <source>
        <dbReference type="ARBA" id="ARBA00022490"/>
    </source>
</evidence>
<keyword evidence="16" id="KW-1185">Reference proteome</keyword>
<dbReference type="PANTHER" id="PTHR43024">
    <property type="entry name" value="UDP-N-ACETYLMURAMOYL-TRIPEPTIDE--D-ALANYL-D-ALANINE LIGASE"/>
    <property type="match status" value="1"/>
</dbReference>
<evidence type="ECO:0000256" key="3">
    <source>
        <dbReference type="ARBA" id="ARBA00022618"/>
    </source>
</evidence>
<keyword evidence="6 10" id="KW-0133">Cell shape</keyword>
<evidence type="ECO:0000259" key="14">
    <source>
        <dbReference type="Pfam" id="PF08245"/>
    </source>
</evidence>
<organism evidence="15 16">
    <name type="scientific">Anoxybacteroides voinovskiense</name>
    <dbReference type="NCBI Taxonomy" id="230470"/>
    <lineage>
        <taxon>Bacteria</taxon>
        <taxon>Bacillati</taxon>
        <taxon>Bacillota</taxon>
        <taxon>Bacilli</taxon>
        <taxon>Bacillales</taxon>
        <taxon>Anoxybacillaceae</taxon>
        <taxon>Anoxybacteroides</taxon>
    </lineage>
</organism>
<dbReference type="RefSeq" id="WP_183185892.1">
    <property type="nucleotide sequence ID" value="NZ_BMNP01000032.1"/>
</dbReference>
<keyword evidence="9 10" id="KW-0961">Cell wall biogenesis/degradation</keyword>
<comment type="similarity">
    <text evidence="10">Belongs to the MurCDEF family. MurF subfamily.</text>
</comment>
<evidence type="ECO:0000259" key="13">
    <source>
        <dbReference type="Pfam" id="PF02875"/>
    </source>
</evidence>
<dbReference type="GO" id="GO:0009252">
    <property type="term" value="P:peptidoglycan biosynthetic process"/>
    <property type="evidence" value="ECO:0007669"/>
    <property type="project" value="UniProtKB-UniRule"/>
</dbReference>
<keyword evidence="4 10" id="KW-0547">Nucleotide-binding</keyword>
<dbReference type="InterPro" id="IPR004101">
    <property type="entry name" value="Mur_ligase_C"/>
</dbReference>
<gene>
    <name evidence="10" type="primary">murF</name>
    <name evidence="15" type="ORF">GGR02_003214</name>
</gene>
<keyword evidence="7 10" id="KW-0573">Peptidoglycan synthesis</keyword>
<dbReference type="GO" id="GO:0005524">
    <property type="term" value="F:ATP binding"/>
    <property type="evidence" value="ECO:0007669"/>
    <property type="project" value="UniProtKB-UniRule"/>
</dbReference>
<dbReference type="GO" id="GO:0071555">
    <property type="term" value="P:cell wall organization"/>
    <property type="evidence" value="ECO:0007669"/>
    <property type="project" value="UniProtKB-KW"/>
</dbReference>
<dbReference type="Gene3D" id="3.90.190.20">
    <property type="entry name" value="Mur ligase, C-terminal domain"/>
    <property type="match status" value="1"/>
</dbReference>
<comment type="catalytic activity">
    <reaction evidence="10 11">
        <text>D-alanyl-D-alanine + UDP-N-acetyl-alpha-D-muramoyl-L-alanyl-gamma-D-glutamyl-meso-2,6-diaminopimelate + ATP = UDP-N-acetyl-alpha-D-muramoyl-L-alanyl-gamma-D-glutamyl-meso-2,6-diaminopimeloyl-D-alanyl-D-alanine + ADP + phosphate + H(+)</text>
        <dbReference type="Rhea" id="RHEA:28374"/>
        <dbReference type="ChEBI" id="CHEBI:15378"/>
        <dbReference type="ChEBI" id="CHEBI:30616"/>
        <dbReference type="ChEBI" id="CHEBI:43474"/>
        <dbReference type="ChEBI" id="CHEBI:57822"/>
        <dbReference type="ChEBI" id="CHEBI:61386"/>
        <dbReference type="ChEBI" id="CHEBI:83905"/>
        <dbReference type="ChEBI" id="CHEBI:456216"/>
        <dbReference type="EC" id="6.3.2.10"/>
    </reaction>
</comment>
<keyword evidence="2 10" id="KW-0436">Ligase</keyword>
<keyword evidence="3 10" id="KW-0132">Cell division</keyword>
<evidence type="ECO:0000313" key="15">
    <source>
        <dbReference type="EMBL" id="MBB4075393.1"/>
    </source>
</evidence>
<evidence type="ECO:0000256" key="11">
    <source>
        <dbReference type="RuleBase" id="RU004136"/>
    </source>
</evidence>
<dbReference type="GO" id="GO:0008360">
    <property type="term" value="P:regulation of cell shape"/>
    <property type="evidence" value="ECO:0007669"/>
    <property type="project" value="UniProtKB-KW"/>
</dbReference>
<dbReference type="Gene3D" id="3.40.1190.10">
    <property type="entry name" value="Mur-like, catalytic domain"/>
    <property type="match status" value="1"/>
</dbReference>
<dbReference type="SUPFAM" id="SSF53244">
    <property type="entry name" value="MurD-like peptide ligases, peptide-binding domain"/>
    <property type="match status" value="1"/>
</dbReference>
<evidence type="ECO:0000256" key="9">
    <source>
        <dbReference type="ARBA" id="ARBA00023316"/>
    </source>
</evidence>